<keyword evidence="1" id="KW-1133">Transmembrane helix</keyword>
<evidence type="ECO:0000313" key="5">
    <source>
        <dbReference type="Proteomes" id="UP000515596"/>
    </source>
</evidence>
<dbReference type="GO" id="GO:0016020">
    <property type="term" value="C:membrane"/>
    <property type="evidence" value="ECO:0007669"/>
    <property type="project" value="InterPro"/>
</dbReference>
<gene>
    <name evidence="2" type="ORF">E0495_00180</name>
    <name evidence="3" type="ORF">HC356_05495</name>
</gene>
<organism evidence="2 4">
    <name type="scientific">Wolbachia pipientis</name>
    <dbReference type="NCBI Taxonomy" id="955"/>
    <lineage>
        <taxon>Bacteria</taxon>
        <taxon>Pseudomonadati</taxon>
        <taxon>Pseudomonadota</taxon>
        <taxon>Alphaproteobacteria</taxon>
        <taxon>Rickettsiales</taxon>
        <taxon>Anaplasmataceae</taxon>
        <taxon>Wolbachieae</taxon>
        <taxon>Wolbachia</taxon>
    </lineage>
</organism>
<sequence length="92" mass="11019">MHPIIYLLNTLLDLYSFILICWVVLNWLVKLNMVNIYNETVSSIMHILNQLTYPPLKIIRRYIPPFNGLDLSIMILLITIHFVKYTVAYYFR</sequence>
<dbReference type="AlphaFoldDB" id="A0A6I6CMF4"/>
<protein>
    <submittedName>
        <fullName evidence="2">YggT family protein</fullName>
    </submittedName>
</protein>
<keyword evidence="1" id="KW-0812">Transmembrane</keyword>
<dbReference type="Pfam" id="PF02325">
    <property type="entry name" value="CCB3_YggT"/>
    <property type="match status" value="1"/>
</dbReference>
<reference evidence="2 4" key="1">
    <citation type="submission" date="2019-03" db="EMBL/GenBank/DDBJ databases">
        <title>Wolbachia endosymbiont of Haematobia irritans wIrr.</title>
        <authorList>
            <person name="Parry R.H."/>
            <person name="Asgari S."/>
        </authorList>
    </citation>
    <scope>NUCLEOTIDE SEQUENCE [LARGE SCALE GENOMIC DNA]</scope>
    <source>
        <strain evidence="2">WIrr</strain>
        <strain evidence="4">wIrr</strain>
    </source>
</reference>
<dbReference type="GeneID" id="70035612"/>
<accession>A0A6I6CMF4</accession>
<dbReference type="Proteomes" id="UP000422744">
    <property type="component" value="Chromosome"/>
</dbReference>
<dbReference type="Proteomes" id="UP000515596">
    <property type="component" value="Chromosome"/>
</dbReference>
<evidence type="ECO:0000313" key="4">
    <source>
        <dbReference type="Proteomes" id="UP000422744"/>
    </source>
</evidence>
<dbReference type="InterPro" id="IPR003425">
    <property type="entry name" value="CCB3/YggT"/>
</dbReference>
<evidence type="ECO:0000313" key="3">
    <source>
        <dbReference type="EMBL" id="QMV47416.1"/>
    </source>
</evidence>
<dbReference type="EMBL" id="CP037426">
    <property type="protein sequence ID" value="QGT15768.1"/>
    <property type="molecule type" value="Genomic_DNA"/>
</dbReference>
<feature type="transmembrane region" description="Helical" evidence="1">
    <location>
        <begin position="12"/>
        <end position="29"/>
    </location>
</feature>
<evidence type="ECO:0000313" key="2">
    <source>
        <dbReference type="EMBL" id="QGT15768.1"/>
    </source>
</evidence>
<dbReference type="RefSeq" id="WP_006279515.1">
    <property type="nucleotide sequence ID" value="NZ_AP028948.1"/>
</dbReference>
<dbReference type="EMBL" id="CP050530">
    <property type="protein sequence ID" value="QMV47416.1"/>
    <property type="molecule type" value="Genomic_DNA"/>
</dbReference>
<evidence type="ECO:0000256" key="1">
    <source>
        <dbReference type="SAM" id="Phobius"/>
    </source>
</evidence>
<name>A0A6I6CMF4_WOLPI</name>
<reference evidence="3 5" key="2">
    <citation type="journal article" date="2020" name="Mol. Biol. Evol.">
        <title>Life and death of selfish genes: comparative genomics reveals the dynamic evolution of cytoplasmic incompatibility.</title>
        <authorList>
            <person name="Martinez J."/>
            <person name="Klasson L."/>
            <person name="Welch J."/>
            <person name="Jiggins F.M."/>
        </authorList>
    </citation>
    <scope>NUCLEOTIDE SEQUENCE [LARGE SCALE GENOMIC DNA]</scope>
    <source>
        <strain evidence="3">WNik</strain>
    </source>
</reference>
<keyword evidence="1" id="KW-0472">Membrane</keyword>
<feature type="transmembrane region" description="Helical" evidence="1">
    <location>
        <begin position="71"/>
        <end position="91"/>
    </location>
</feature>
<proteinExistence type="predicted"/>